<name>A0A0K8MBP5_9PROT</name>
<dbReference type="Pfam" id="PF05170">
    <property type="entry name" value="AsmA"/>
    <property type="match status" value="1"/>
</dbReference>
<reference evidence="4 5" key="1">
    <citation type="submission" date="2015-03" db="EMBL/GenBank/DDBJ databases">
        <title>Caedibacter varicaedens, whole genome shotgun sequence.</title>
        <authorList>
            <person name="Suzuki H."/>
            <person name="Dapper A.L."/>
            <person name="Gibson A.K."/>
            <person name="Jackson C."/>
            <person name="Lee H."/>
            <person name="Pejaver V.R."/>
            <person name="Doak T."/>
            <person name="Lynch M."/>
        </authorList>
    </citation>
    <scope>NUCLEOTIDE SEQUENCE [LARGE SCALE GENOMIC DNA]</scope>
</reference>
<feature type="domain" description="AsmA" evidence="3">
    <location>
        <begin position="5"/>
        <end position="865"/>
    </location>
</feature>
<dbReference type="GO" id="GO:0005886">
    <property type="term" value="C:plasma membrane"/>
    <property type="evidence" value="ECO:0007669"/>
    <property type="project" value="TreeGrafter"/>
</dbReference>
<dbReference type="STRING" id="1629334.Cva_00259"/>
<dbReference type="OrthoDB" id="9816380at2"/>
<dbReference type="PANTHER" id="PTHR30441:SF4">
    <property type="entry name" value="PROTEIN ASMA"/>
    <property type="match status" value="1"/>
</dbReference>
<evidence type="ECO:0000256" key="2">
    <source>
        <dbReference type="SAM" id="Phobius"/>
    </source>
</evidence>
<dbReference type="InterPro" id="IPR052894">
    <property type="entry name" value="AsmA-related"/>
</dbReference>
<keyword evidence="2" id="KW-1133">Transmembrane helix</keyword>
<dbReference type="GO" id="GO:0090313">
    <property type="term" value="P:regulation of protein targeting to membrane"/>
    <property type="evidence" value="ECO:0007669"/>
    <property type="project" value="TreeGrafter"/>
</dbReference>
<dbReference type="AlphaFoldDB" id="A0A0K8MBP5"/>
<evidence type="ECO:0000313" key="4">
    <source>
        <dbReference type="EMBL" id="GAO97623.1"/>
    </source>
</evidence>
<sequence>MKKIIMGFFGFCFALVAIAFLIPFLIDVNTYKPEILAKTKEALGRDLTIEGKISLRLLPLPTLSVDKIQLANVSEGSQPSMASVDRVELQIALFPLFSKKVEIDKIKLVGANIFLERLGNGRGNWEFSPFQRKETSALSPSSSLPASSASAPSSQFFDVSIKSCEITEGQLKYKDGETLYDVHNISSNISLTSLQGPFHAKGQLDYKTGQTVYFEVDLGTFKDTQSLRANLTLGKSQIKTEGTLSTIDKSYKGTLEGTGEWENLAQLAGFNFVVPTFLGKQLDARMDVSASLKKILLDNLSLRGGDLSAKGHFSIFLEDNVKIQGELNGLPGALGISFSSQQKKNDLGGFLKVNVKDLKSFLKHIHYDVASVPEPLLQASSFNTHFSVTPLNINFSDLNLDFTSARVGGEMKWLRQTSKPSFSVNLQTDNLNPFLALLDIKMIANQKTAGTIKGKIEGDQKNLTFDTQATLDSTVITLQGQARDLAQHASFETKLDIKSTSFIDLLKRFEVTLPSLFNHIDVTGKIGGDLAKIQMDTRTTLKDFILLTQGFINNISQKPNFDIHISASHPDIKRLLGALGTSAHTTSGPFTLKTHLGGTPSLFKLGDIQGLLGAAGSFSGSIDYSRPETKPYINASLRFTSVNLDHLLSFLKDSATVPAFPHIMLAATATSPMHSPWSRDILDLNFLSYFDVDFKLTSEKISKKEMVFDHPDLIAQIKNGILKIVKVTASVYGGSFTLKGQTDSQKNNASQYTFALKGAELKNLSPKESSVKITHGQLDVNGNLVTSGNSIYKLVSALEGKITLDAHDGIISGFDLQAITSNLMKQNRLEGIVNLLSASFKKGETPFSSLEGLIDIQQGIAHIKKLTLLAKGGEGAAHGTIDFPAYTMNVDARFSLTEPKNIPSIGVKFIGSIDAPVRTIDSDALQKHMTTNVLKDVIGSITSGEKKPADILGAILGGGGSDEQASPSPQSSNPAPQNSDADNIVKTPEKALKSLLKGLF</sequence>
<keyword evidence="2" id="KW-0812">Transmembrane</keyword>
<comment type="caution">
    <text evidence="4">The sequence shown here is derived from an EMBL/GenBank/DDBJ whole genome shotgun (WGS) entry which is preliminary data.</text>
</comment>
<evidence type="ECO:0000259" key="3">
    <source>
        <dbReference type="Pfam" id="PF05170"/>
    </source>
</evidence>
<dbReference type="PANTHER" id="PTHR30441">
    <property type="entry name" value="DUF748 DOMAIN-CONTAINING PROTEIN"/>
    <property type="match status" value="1"/>
</dbReference>
<dbReference type="InterPro" id="IPR007844">
    <property type="entry name" value="AsmA"/>
</dbReference>
<keyword evidence="2" id="KW-0472">Membrane</keyword>
<dbReference type="Proteomes" id="UP000036771">
    <property type="component" value="Unassembled WGS sequence"/>
</dbReference>
<gene>
    <name evidence="4" type="ORF">Cva_00259</name>
</gene>
<evidence type="ECO:0000313" key="5">
    <source>
        <dbReference type="Proteomes" id="UP000036771"/>
    </source>
</evidence>
<dbReference type="EMBL" id="BBVC01000012">
    <property type="protein sequence ID" value="GAO97623.1"/>
    <property type="molecule type" value="Genomic_DNA"/>
</dbReference>
<protein>
    <submittedName>
        <fullName evidence="4">Putative assembly protein</fullName>
    </submittedName>
</protein>
<keyword evidence="5" id="KW-1185">Reference proteome</keyword>
<evidence type="ECO:0000256" key="1">
    <source>
        <dbReference type="SAM" id="MobiDB-lite"/>
    </source>
</evidence>
<proteinExistence type="predicted"/>
<feature type="compositionally biased region" description="Low complexity" evidence="1">
    <location>
        <begin position="962"/>
        <end position="979"/>
    </location>
</feature>
<organism evidence="4 5">
    <name type="scientific">Caedimonas varicaedens</name>
    <dbReference type="NCBI Taxonomy" id="1629334"/>
    <lineage>
        <taxon>Bacteria</taxon>
        <taxon>Pseudomonadati</taxon>
        <taxon>Pseudomonadota</taxon>
        <taxon>Alphaproteobacteria</taxon>
        <taxon>Holosporales</taxon>
        <taxon>Caedimonadaceae</taxon>
        <taxon>Caedimonas</taxon>
    </lineage>
</organism>
<accession>A0A0K8MBP5</accession>
<feature type="region of interest" description="Disordered" evidence="1">
    <location>
        <begin position="956"/>
        <end position="986"/>
    </location>
</feature>
<feature type="transmembrane region" description="Helical" evidence="2">
    <location>
        <begin position="7"/>
        <end position="26"/>
    </location>
</feature>